<keyword evidence="1" id="KW-0472">Membrane</keyword>
<keyword evidence="1" id="KW-1133">Transmembrane helix</keyword>
<organism evidence="2 3">
    <name type="scientific">Demequina lignilytica</name>
    <dbReference type="NCBI Taxonomy" id="3051663"/>
    <lineage>
        <taxon>Bacteria</taxon>
        <taxon>Bacillati</taxon>
        <taxon>Actinomycetota</taxon>
        <taxon>Actinomycetes</taxon>
        <taxon>Micrococcales</taxon>
        <taxon>Demequinaceae</taxon>
        <taxon>Demequina</taxon>
    </lineage>
</organism>
<proteinExistence type="predicted"/>
<evidence type="ECO:0000313" key="2">
    <source>
        <dbReference type="EMBL" id="MDN4489125.1"/>
    </source>
</evidence>
<evidence type="ECO:0000313" key="3">
    <source>
        <dbReference type="Proteomes" id="UP001172737"/>
    </source>
</evidence>
<dbReference type="RefSeq" id="WP_301121808.1">
    <property type="nucleotide sequence ID" value="NZ_JAUHPX010000010.1"/>
</dbReference>
<feature type="transmembrane region" description="Helical" evidence="1">
    <location>
        <begin position="17"/>
        <end position="38"/>
    </location>
</feature>
<name>A0AAW7MA28_9MICO</name>
<accession>A0AAW7MA28</accession>
<evidence type="ECO:0000256" key="1">
    <source>
        <dbReference type="SAM" id="Phobius"/>
    </source>
</evidence>
<dbReference type="EMBL" id="JAUHPX010000010">
    <property type="protein sequence ID" value="MDN4489125.1"/>
    <property type="molecule type" value="Genomic_DNA"/>
</dbReference>
<dbReference type="Proteomes" id="UP001172737">
    <property type="component" value="Unassembled WGS sequence"/>
</dbReference>
<sequence>MPQPPQPAEKPVEPPRAWWPVAVAAGVALLVVIGAVVVSNLRQGYSAGQADAVRACEDAYGAQAASGEAQPTIQAGDVYSAADWRDYYGLLRQQGALDSPVADLPDDQVAALDDAADALAAEARDHVTVVWWLSSEEHLVCEVDVEGDRAVADSVALHPLEAPEVSETAGE</sequence>
<gene>
    <name evidence="2" type="ORF">QQX10_13200</name>
</gene>
<reference evidence="2" key="1">
    <citation type="submission" date="2023-06" db="EMBL/GenBank/DDBJ databases">
        <title>Sysu t00039.</title>
        <authorList>
            <person name="Gao L."/>
            <person name="Fang B.-Z."/>
            <person name="Li W.-J."/>
        </authorList>
    </citation>
    <scope>NUCLEOTIDE SEQUENCE</scope>
    <source>
        <strain evidence="2">SYSU T00039</strain>
    </source>
</reference>
<protein>
    <submittedName>
        <fullName evidence="2">Uncharacterized protein</fullName>
    </submittedName>
</protein>
<dbReference type="AlphaFoldDB" id="A0AAW7MA28"/>
<keyword evidence="3" id="KW-1185">Reference proteome</keyword>
<comment type="caution">
    <text evidence="2">The sequence shown here is derived from an EMBL/GenBank/DDBJ whole genome shotgun (WGS) entry which is preliminary data.</text>
</comment>
<keyword evidence="1" id="KW-0812">Transmembrane</keyword>